<name>A0A9X7W350_9BACL</name>
<proteinExistence type="predicted"/>
<accession>A0A9X7W350</accession>
<protein>
    <submittedName>
        <fullName evidence="2">TOMM leader peptide-binding protein</fullName>
    </submittedName>
</protein>
<dbReference type="PROSITE" id="PS51664">
    <property type="entry name" value="YCAO"/>
    <property type="match status" value="1"/>
</dbReference>
<dbReference type="PANTHER" id="PTHR37809">
    <property type="entry name" value="RIBOSOMAL PROTEIN S12 METHYLTHIOTRANSFERASE ACCESSORY FACTOR YCAO"/>
    <property type="match status" value="1"/>
</dbReference>
<gene>
    <name evidence="2" type="ORF">JZ786_11035</name>
</gene>
<dbReference type="Proteomes" id="UP000663505">
    <property type="component" value="Chromosome"/>
</dbReference>
<dbReference type="Gene3D" id="3.30.40.250">
    <property type="match status" value="1"/>
</dbReference>
<evidence type="ECO:0000313" key="2">
    <source>
        <dbReference type="EMBL" id="QSO49811.1"/>
    </source>
</evidence>
<dbReference type="Gene3D" id="3.30.1330.230">
    <property type="match status" value="1"/>
</dbReference>
<reference evidence="2 3" key="1">
    <citation type="submission" date="2021-02" db="EMBL/GenBank/DDBJ databases">
        <title>Alicyclobacillus curvatus sp. nov. and Alicyclobacillus mengziensis sp. nov., two acidophilic bacteria isolated from acid mine drainage.</title>
        <authorList>
            <person name="Huang Y."/>
        </authorList>
    </citation>
    <scope>NUCLEOTIDE SEQUENCE [LARGE SCALE GENOMIC DNA]</scope>
    <source>
        <strain evidence="2 3">S30H14</strain>
    </source>
</reference>
<evidence type="ECO:0000259" key="1">
    <source>
        <dbReference type="PROSITE" id="PS51664"/>
    </source>
</evidence>
<dbReference type="InterPro" id="IPR003776">
    <property type="entry name" value="YcaO-like_dom"/>
</dbReference>
<dbReference type="Gene3D" id="3.40.50.720">
    <property type="entry name" value="NAD(P)-binding Rossmann-like Domain"/>
    <property type="match status" value="1"/>
</dbReference>
<dbReference type="Pfam" id="PF02624">
    <property type="entry name" value="YcaO"/>
    <property type="match status" value="1"/>
</dbReference>
<dbReference type="InterPro" id="IPR022291">
    <property type="entry name" value="Bacteriocin_synth_cyclodeHase"/>
</dbReference>
<dbReference type="EMBL" id="CP071182">
    <property type="protein sequence ID" value="QSO49811.1"/>
    <property type="molecule type" value="Genomic_DNA"/>
</dbReference>
<dbReference type="NCBIfam" id="TIGR03882">
    <property type="entry name" value="cyclo_dehyd_2"/>
    <property type="match status" value="1"/>
</dbReference>
<dbReference type="NCBIfam" id="TIGR03604">
    <property type="entry name" value="TOMM_cyclo_SagD"/>
    <property type="match status" value="1"/>
</dbReference>
<dbReference type="PANTHER" id="PTHR37809:SF1">
    <property type="entry name" value="RIBOSOMAL PROTEIN S12 METHYLTHIOTRANSFERASE ACCESSORY FACTOR YCAO"/>
    <property type="match status" value="1"/>
</dbReference>
<dbReference type="InterPro" id="IPR027624">
    <property type="entry name" value="TOMM_cyclo_SagD"/>
</dbReference>
<organism evidence="2 3">
    <name type="scientific">Alicyclobacillus mengziensis</name>
    <dbReference type="NCBI Taxonomy" id="2931921"/>
    <lineage>
        <taxon>Bacteria</taxon>
        <taxon>Bacillati</taxon>
        <taxon>Bacillota</taxon>
        <taxon>Bacilli</taxon>
        <taxon>Bacillales</taxon>
        <taxon>Alicyclobacillaceae</taxon>
        <taxon>Alicyclobacillus</taxon>
    </lineage>
</organism>
<dbReference type="Gene3D" id="3.30.160.660">
    <property type="match status" value="1"/>
</dbReference>
<dbReference type="KEGG" id="afx:JZ786_11035"/>
<evidence type="ECO:0000313" key="3">
    <source>
        <dbReference type="Proteomes" id="UP000663505"/>
    </source>
</evidence>
<dbReference type="AlphaFoldDB" id="A0A9X7W350"/>
<sequence length="657" mass="73794">MPNHILVVGTGLLAEQVSKLLAQTGNCEVIRKDEVSWGVPSGVNLGLVLDDGWNPSAHFLAEQVFHQASVPWLRGFVMFGNGLIGPLVLPGKPGCSQCADLRLMMAEPHRREMFEFKIQLSSRNTATADAWAGRSGLWHMASIILEEVHQFLNGGEEASRGLTVCHLVDHVVALNLKTLDVSQHFILPDACCPVCGAAPDDSAEEAVVHLEPNPKVSADDFRREPLSDFKQQLMHDYLDYNCGLFNGKVHDLVTPFAAVSVNLPLMIGDEGTSGRSHFYDECEWVAILEGLERYCGLEPRGKRTVVYDAYANLQDDALNPTTVGLHSPAQYQLPDFPFQRYDPDSEFGWVWGYSLTANRPMLVPERLAYYSLGNQGGFVYETSNGCALGNTLMEAIFHGMLEVVERDAFLMTWYTRLPLSKIDVESTTNAELHWMMDRIRAVAGYDLHFYNATMENKIPTVFVIAKNRRPHGLNLLCSAGAHVDPMRAIKSAVHETAGMLLRFDEKLERHKDVYLRMLNDSSDVRRMEDHSMLYGLPEAEERLAFLLDEQRPVDDLSGFLQRDSKHMDLTEDLKDLLAVFRKLKLDVIVVNQTSPEIQRNGLHCVKVIIPGMLPMTFGHHLTRLEHLDRVFHVPMTLGYTDQPLTPGDLNPFPHPFP</sequence>
<feature type="domain" description="YcaO" evidence="1">
    <location>
        <begin position="274"/>
        <end position="657"/>
    </location>
</feature>
<keyword evidence="3" id="KW-1185">Reference proteome</keyword>